<dbReference type="InterPro" id="IPR000217">
    <property type="entry name" value="Tubulin"/>
</dbReference>
<protein>
    <recommendedName>
        <fullName evidence="5">Tubulin delta chain</fullName>
    </recommendedName>
    <alternativeName>
        <fullName evidence="12">Delta-tubulin</fullName>
    </alternativeName>
</protein>
<keyword evidence="9 14" id="KW-0342">GTP-binding</keyword>
<dbReference type="Proteomes" id="UP000011087">
    <property type="component" value="Unassembled WGS sequence"/>
</dbReference>
<dbReference type="InterPro" id="IPR017975">
    <property type="entry name" value="Tubulin_CS"/>
</dbReference>
<reference evidence="16 18" key="1">
    <citation type="journal article" date="2012" name="Nature">
        <title>Algal genomes reveal evolutionary mosaicism and the fate of nucleomorphs.</title>
        <authorList>
            <consortium name="DOE Joint Genome Institute"/>
            <person name="Curtis B.A."/>
            <person name="Tanifuji G."/>
            <person name="Burki F."/>
            <person name="Gruber A."/>
            <person name="Irimia M."/>
            <person name="Maruyama S."/>
            <person name="Arias M.C."/>
            <person name="Ball S.G."/>
            <person name="Gile G.H."/>
            <person name="Hirakawa Y."/>
            <person name="Hopkins J.F."/>
            <person name="Kuo A."/>
            <person name="Rensing S.A."/>
            <person name="Schmutz J."/>
            <person name="Symeonidi A."/>
            <person name="Elias M."/>
            <person name="Eveleigh R.J."/>
            <person name="Herman E.K."/>
            <person name="Klute M.J."/>
            <person name="Nakayama T."/>
            <person name="Obornik M."/>
            <person name="Reyes-Prieto A."/>
            <person name="Armbrust E.V."/>
            <person name="Aves S.J."/>
            <person name="Beiko R.G."/>
            <person name="Coutinho P."/>
            <person name="Dacks J.B."/>
            <person name="Durnford D.G."/>
            <person name="Fast N.M."/>
            <person name="Green B.R."/>
            <person name="Grisdale C.J."/>
            <person name="Hempel F."/>
            <person name="Henrissat B."/>
            <person name="Hoppner M.P."/>
            <person name="Ishida K."/>
            <person name="Kim E."/>
            <person name="Koreny L."/>
            <person name="Kroth P.G."/>
            <person name="Liu Y."/>
            <person name="Malik S.B."/>
            <person name="Maier U.G."/>
            <person name="McRose D."/>
            <person name="Mock T."/>
            <person name="Neilson J.A."/>
            <person name="Onodera N.T."/>
            <person name="Poole A.M."/>
            <person name="Pritham E.J."/>
            <person name="Richards T.A."/>
            <person name="Rocap G."/>
            <person name="Roy S.W."/>
            <person name="Sarai C."/>
            <person name="Schaack S."/>
            <person name="Shirato S."/>
            <person name="Slamovits C.H."/>
            <person name="Spencer D.F."/>
            <person name="Suzuki S."/>
            <person name="Worden A.Z."/>
            <person name="Zauner S."/>
            <person name="Barry K."/>
            <person name="Bell C."/>
            <person name="Bharti A.K."/>
            <person name="Crow J.A."/>
            <person name="Grimwood J."/>
            <person name="Kramer R."/>
            <person name="Lindquist E."/>
            <person name="Lucas S."/>
            <person name="Salamov A."/>
            <person name="McFadden G.I."/>
            <person name="Lane C.E."/>
            <person name="Keeling P.J."/>
            <person name="Gray M.W."/>
            <person name="Grigoriev I.V."/>
            <person name="Archibald J.M."/>
        </authorList>
    </citation>
    <scope>NUCLEOTIDE SEQUENCE</scope>
    <source>
        <strain evidence="16 18">CCMP2712</strain>
    </source>
</reference>
<dbReference type="HOGENOM" id="CLU_015718_1_0_1"/>
<evidence type="ECO:0000256" key="5">
    <source>
        <dbReference type="ARBA" id="ARBA00014184"/>
    </source>
</evidence>
<dbReference type="InterPro" id="IPR002967">
    <property type="entry name" value="Delta_tubulin"/>
</dbReference>
<dbReference type="PaxDb" id="55529-EKX48650"/>
<keyword evidence="11" id="KW-0966">Cell projection</keyword>
<evidence type="ECO:0000256" key="6">
    <source>
        <dbReference type="ARBA" id="ARBA00022701"/>
    </source>
</evidence>
<comment type="similarity">
    <text evidence="4 14">Belongs to the tubulin family.</text>
</comment>
<evidence type="ECO:0000256" key="13">
    <source>
        <dbReference type="ARBA" id="ARBA00046149"/>
    </source>
</evidence>
<comment type="function">
    <text evidence="13">Acts as a positive regulator of hedgehog signaling and regulates ciliary function.</text>
</comment>
<dbReference type="GO" id="GO:0005814">
    <property type="term" value="C:centriole"/>
    <property type="evidence" value="ECO:0007669"/>
    <property type="project" value="UniProtKB-SubCell"/>
</dbReference>
<dbReference type="EnsemblProtists" id="EKX48650">
    <property type="protein sequence ID" value="EKX48650"/>
    <property type="gene ID" value="GUITHDRAFT_136733"/>
</dbReference>
<dbReference type="SUPFAM" id="SSF55307">
    <property type="entry name" value="Tubulin C-terminal domain-like"/>
    <property type="match status" value="1"/>
</dbReference>
<dbReference type="GO" id="GO:0030030">
    <property type="term" value="P:cell projection organization"/>
    <property type="evidence" value="ECO:0007669"/>
    <property type="project" value="UniProtKB-KW"/>
</dbReference>
<sequence>MGGSHVTVQIGQCGNQLGEQFFSALGSEEHVREGSLRTREADRTGREADVELCWWTLSLGLYPRSWLYPELDEAIVKSWNKVGSSGSANNWAYGYKQQGLGHDDNCKGGELKQETRWENEVENCDCLDSFFFLQSLAGGTGSGLGSLCSELLRDEYPARFQLHAGQPRLAADDSEGLPVVWPYSSGDVVVQAYNSTLSLSHLLDSSDGILCLHNDEAHDICSKLLGVPRPSLSHLNQVLADQLASLFFPVRSRLAKTEPERAIKVPRLAPMLELIIAQMQLTGWHMDEGLDWSMSPSSGSYNRAIAAMLLLRGEGWQEAETKRFKDCLHAGWSERGDNLQVLGSPQQFKGLERSSCILANCQSQAKLLDKLLERTAALRTARAFLHQYERYGTSEEDVDEAMAGLEQQSTQSNSLYWFWLASCRFHTSGELYSRGWWACQEK</sequence>
<dbReference type="PRINTS" id="PR01224">
    <property type="entry name" value="DELTATUBULIN"/>
</dbReference>
<evidence type="ECO:0000259" key="15">
    <source>
        <dbReference type="SMART" id="SM00864"/>
    </source>
</evidence>
<dbReference type="KEGG" id="gtt:GUITHDRAFT_136733"/>
<evidence type="ECO:0000313" key="16">
    <source>
        <dbReference type="EMBL" id="EKX48650.1"/>
    </source>
</evidence>
<evidence type="ECO:0000256" key="3">
    <source>
        <dbReference type="ARBA" id="ARBA00004138"/>
    </source>
</evidence>
<gene>
    <name evidence="16" type="ORF">GUITHDRAFT_136733</name>
</gene>
<dbReference type="eggNOG" id="KOG1374">
    <property type="taxonomic scope" value="Eukaryota"/>
</dbReference>
<dbReference type="STRING" id="905079.L1JKN2"/>
<evidence type="ECO:0000313" key="17">
    <source>
        <dbReference type="EnsemblProtists" id="EKX48650"/>
    </source>
</evidence>
<organism evidence="16">
    <name type="scientific">Guillardia theta (strain CCMP2712)</name>
    <name type="common">Cryptophyte</name>
    <dbReference type="NCBI Taxonomy" id="905079"/>
    <lineage>
        <taxon>Eukaryota</taxon>
        <taxon>Cryptophyceae</taxon>
        <taxon>Pyrenomonadales</taxon>
        <taxon>Geminigeraceae</taxon>
        <taxon>Guillardia</taxon>
    </lineage>
</organism>
<dbReference type="PROSITE" id="PS00227">
    <property type="entry name" value="TUBULIN"/>
    <property type="match status" value="1"/>
</dbReference>
<dbReference type="GO" id="GO:0005634">
    <property type="term" value="C:nucleus"/>
    <property type="evidence" value="ECO:0007669"/>
    <property type="project" value="UniProtKB-SubCell"/>
</dbReference>
<evidence type="ECO:0000256" key="7">
    <source>
        <dbReference type="ARBA" id="ARBA00022741"/>
    </source>
</evidence>
<dbReference type="InterPro" id="IPR003008">
    <property type="entry name" value="Tubulin_FtsZ_GTPase"/>
</dbReference>
<dbReference type="SUPFAM" id="SSF52490">
    <property type="entry name" value="Tubulin nucleotide-binding domain-like"/>
    <property type="match status" value="1"/>
</dbReference>
<keyword evidence="6 14" id="KW-0493">Microtubule</keyword>
<evidence type="ECO:0000256" key="4">
    <source>
        <dbReference type="ARBA" id="ARBA00009636"/>
    </source>
</evidence>
<dbReference type="PRINTS" id="PR01161">
    <property type="entry name" value="TUBULIN"/>
</dbReference>
<dbReference type="OrthoDB" id="10250004at2759"/>
<dbReference type="AlphaFoldDB" id="L1JKN2"/>
<feature type="domain" description="Tubulin/FtsZ GTPase" evidence="15">
    <location>
        <begin position="76"/>
        <end position="254"/>
    </location>
</feature>
<dbReference type="RefSeq" id="XP_005835630.1">
    <property type="nucleotide sequence ID" value="XM_005835573.1"/>
</dbReference>
<dbReference type="GO" id="GO:0005200">
    <property type="term" value="F:structural constituent of cytoskeleton"/>
    <property type="evidence" value="ECO:0007669"/>
    <property type="project" value="InterPro"/>
</dbReference>
<keyword evidence="10" id="KW-0539">Nucleus</keyword>
<dbReference type="OMA" id="ACHPEYK"/>
<evidence type="ECO:0000256" key="9">
    <source>
        <dbReference type="ARBA" id="ARBA00023134"/>
    </source>
</evidence>
<comment type="subcellular location">
    <subcellularLocation>
        <location evidence="3">Cell projection</location>
        <location evidence="3">Cilium</location>
    </subcellularLocation>
    <subcellularLocation>
        <location evidence="1">Cytoplasm</location>
        <location evidence="1">Cytoskeleton</location>
        <location evidence="1">Microtubule organizing center</location>
        <location evidence="1">Centrosome</location>
        <location evidence="1">Centriole</location>
    </subcellularLocation>
    <subcellularLocation>
        <location evidence="2">Nucleus</location>
    </subcellularLocation>
</comment>
<keyword evidence="7 14" id="KW-0547">Nucleotide-binding</keyword>
<evidence type="ECO:0000256" key="12">
    <source>
        <dbReference type="ARBA" id="ARBA00030594"/>
    </source>
</evidence>
<proteinExistence type="inferred from homology"/>
<dbReference type="GO" id="GO:0005874">
    <property type="term" value="C:microtubule"/>
    <property type="evidence" value="ECO:0007669"/>
    <property type="project" value="UniProtKB-KW"/>
</dbReference>
<dbReference type="Pfam" id="PF00091">
    <property type="entry name" value="Tubulin"/>
    <property type="match status" value="1"/>
</dbReference>
<dbReference type="GO" id="GO:0005525">
    <property type="term" value="F:GTP binding"/>
    <property type="evidence" value="ECO:0007669"/>
    <property type="project" value="UniProtKB-UniRule"/>
</dbReference>
<evidence type="ECO:0000256" key="11">
    <source>
        <dbReference type="ARBA" id="ARBA00023273"/>
    </source>
</evidence>
<dbReference type="EMBL" id="JH992985">
    <property type="protein sequence ID" value="EKX48650.1"/>
    <property type="molecule type" value="Genomic_DNA"/>
</dbReference>
<dbReference type="InterPro" id="IPR036525">
    <property type="entry name" value="Tubulin/FtsZ_GTPase_sf"/>
</dbReference>
<evidence type="ECO:0000256" key="8">
    <source>
        <dbReference type="ARBA" id="ARBA00022794"/>
    </source>
</evidence>
<reference evidence="17" key="3">
    <citation type="submission" date="2015-06" db="UniProtKB">
        <authorList>
            <consortium name="EnsemblProtists"/>
        </authorList>
    </citation>
    <scope>IDENTIFICATION</scope>
</reference>
<dbReference type="GO" id="GO:0007017">
    <property type="term" value="P:microtubule-based process"/>
    <property type="evidence" value="ECO:0007669"/>
    <property type="project" value="InterPro"/>
</dbReference>
<evidence type="ECO:0000256" key="2">
    <source>
        <dbReference type="ARBA" id="ARBA00004123"/>
    </source>
</evidence>
<keyword evidence="8" id="KW-0970">Cilium biogenesis/degradation</keyword>
<reference evidence="18" key="2">
    <citation type="submission" date="2012-11" db="EMBL/GenBank/DDBJ databases">
        <authorList>
            <person name="Kuo A."/>
            <person name="Curtis B.A."/>
            <person name="Tanifuji G."/>
            <person name="Burki F."/>
            <person name="Gruber A."/>
            <person name="Irimia M."/>
            <person name="Maruyama S."/>
            <person name="Arias M.C."/>
            <person name="Ball S.G."/>
            <person name="Gile G.H."/>
            <person name="Hirakawa Y."/>
            <person name="Hopkins J.F."/>
            <person name="Rensing S.A."/>
            <person name="Schmutz J."/>
            <person name="Symeonidi A."/>
            <person name="Elias M."/>
            <person name="Eveleigh R.J."/>
            <person name="Herman E.K."/>
            <person name="Klute M.J."/>
            <person name="Nakayama T."/>
            <person name="Obornik M."/>
            <person name="Reyes-Prieto A."/>
            <person name="Armbrust E.V."/>
            <person name="Aves S.J."/>
            <person name="Beiko R.G."/>
            <person name="Coutinho P."/>
            <person name="Dacks J.B."/>
            <person name="Durnford D.G."/>
            <person name="Fast N.M."/>
            <person name="Green B.R."/>
            <person name="Grisdale C."/>
            <person name="Hempe F."/>
            <person name="Henrissat B."/>
            <person name="Hoppner M.P."/>
            <person name="Ishida K.-I."/>
            <person name="Kim E."/>
            <person name="Koreny L."/>
            <person name="Kroth P.G."/>
            <person name="Liu Y."/>
            <person name="Malik S.-B."/>
            <person name="Maier U.G."/>
            <person name="McRose D."/>
            <person name="Mock T."/>
            <person name="Neilson J.A."/>
            <person name="Onodera N.T."/>
            <person name="Poole A.M."/>
            <person name="Pritham E.J."/>
            <person name="Richards T.A."/>
            <person name="Rocap G."/>
            <person name="Roy S.W."/>
            <person name="Sarai C."/>
            <person name="Schaack S."/>
            <person name="Shirato S."/>
            <person name="Slamovits C.H."/>
            <person name="Spencer D.F."/>
            <person name="Suzuki S."/>
            <person name="Worden A.Z."/>
            <person name="Zauner S."/>
            <person name="Barry K."/>
            <person name="Bell C."/>
            <person name="Bharti A.K."/>
            <person name="Crow J.A."/>
            <person name="Grimwood J."/>
            <person name="Kramer R."/>
            <person name="Lindquist E."/>
            <person name="Lucas S."/>
            <person name="Salamov A."/>
            <person name="McFadden G.I."/>
            <person name="Lane C.E."/>
            <person name="Keeling P.J."/>
            <person name="Gray M.W."/>
            <person name="Grigoriev I.V."/>
            <person name="Archibald J.M."/>
        </authorList>
    </citation>
    <scope>NUCLEOTIDE SEQUENCE</scope>
    <source>
        <strain evidence="18">CCMP2712</strain>
    </source>
</reference>
<accession>L1JKN2</accession>
<evidence type="ECO:0000313" key="18">
    <source>
        <dbReference type="Proteomes" id="UP000011087"/>
    </source>
</evidence>
<evidence type="ECO:0000256" key="10">
    <source>
        <dbReference type="ARBA" id="ARBA00023242"/>
    </source>
</evidence>
<keyword evidence="18" id="KW-1185">Reference proteome</keyword>
<dbReference type="SMART" id="SM00864">
    <property type="entry name" value="Tubulin"/>
    <property type="match status" value="1"/>
</dbReference>
<dbReference type="PANTHER" id="PTHR11588">
    <property type="entry name" value="TUBULIN"/>
    <property type="match status" value="1"/>
</dbReference>
<name>L1JKN2_GUITC</name>
<dbReference type="InterPro" id="IPR008280">
    <property type="entry name" value="Tub_FtsZ_C"/>
</dbReference>
<evidence type="ECO:0000256" key="1">
    <source>
        <dbReference type="ARBA" id="ARBA00004114"/>
    </source>
</evidence>
<dbReference type="GeneID" id="17305299"/>
<dbReference type="GO" id="GO:0005929">
    <property type="term" value="C:cilium"/>
    <property type="evidence" value="ECO:0007669"/>
    <property type="project" value="UniProtKB-SubCell"/>
</dbReference>
<dbReference type="Gene3D" id="3.40.50.1440">
    <property type="entry name" value="Tubulin/FtsZ, GTPase domain"/>
    <property type="match status" value="1"/>
</dbReference>
<evidence type="ECO:0000256" key="14">
    <source>
        <dbReference type="RuleBase" id="RU000352"/>
    </source>
</evidence>